<dbReference type="PANTHER" id="PTHR12197">
    <property type="entry name" value="HISTONE-LYSINE N-METHYLTRANSFERASE SMYD"/>
    <property type="match status" value="1"/>
</dbReference>
<proteinExistence type="predicted"/>
<evidence type="ECO:0000313" key="2">
    <source>
        <dbReference type="EMBL" id="KWX15223.1"/>
    </source>
</evidence>
<evidence type="ECO:0000259" key="1">
    <source>
        <dbReference type="PROSITE" id="PS50280"/>
    </source>
</evidence>
<dbReference type="SUPFAM" id="SSF82199">
    <property type="entry name" value="SET domain"/>
    <property type="match status" value="1"/>
</dbReference>
<evidence type="ECO:0000313" key="3">
    <source>
        <dbReference type="Proteomes" id="UP000070089"/>
    </source>
</evidence>
<gene>
    <name evidence="2" type="ORF">QR46_0762</name>
</gene>
<dbReference type="PANTHER" id="PTHR12197:SF251">
    <property type="entry name" value="EG:BACR7C10.4 PROTEIN"/>
    <property type="match status" value="1"/>
</dbReference>
<sequence length="409" mass="46667">MDADLYAHYAQLLMGTNLEVRRSLIGQDSSRTDKTGKRAVFQHGEMKGLFLTESAEEGTQVIVEKPLICWLHPSYVKELYTDNRESNQRSHICDEFDTLHEHTTSTVQTPRERLDLTARSSLSRYVIQSTSWKHYCFCCLSTIKDQPVPCKHRTDDPRSCQHEYCSESCRERHYVLGHVALCISLWPDIAEDVLHAIRSCPDTDASFSVYTILEVMAQVLCKEAAYLIETEDEALSLQYAFMYYAYLEPGNQARKTQLSSLQNTPNIVFPDMGRVFEKLVPNISFSEYSFLLTRATLLGAQMFNYLVCILLTNSYSIEDKNGQEIGAALYSLISCCNHSCAPNAQVIFEDSEDAREATLVLLRPCVQGEELYISYITDLGRSVSERRRELAQWCFTCQCTRCLAELSLE</sequence>
<accession>A0A132NYU5</accession>
<feature type="domain" description="SET" evidence="1">
    <location>
        <begin position="16"/>
        <end position="376"/>
    </location>
</feature>
<dbReference type="InterPro" id="IPR001214">
    <property type="entry name" value="SET_dom"/>
</dbReference>
<name>A0A132NYU5_GIAIN</name>
<dbReference type="InterPro" id="IPR050869">
    <property type="entry name" value="H3K4_H4K5_MeTrfase"/>
</dbReference>
<dbReference type="PROSITE" id="PS50280">
    <property type="entry name" value="SET"/>
    <property type="match status" value="1"/>
</dbReference>
<dbReference type="EMBL" id="JXTI01000012">
    <property type="protein sequence ID" value="KWX15223.1"/>
    <property type="molecule type" value="Genomic_DNA"/>
</dbReference>
<dbReference type="Proteomes" id="UP000070089">
    <property type="component" value="Unassembled WGS sequence"/>
</dbReference>
<dbReference type="GO" id="GO:0005634">
    <property type="term" value="C:nucleus"/>
    <property type="evidence" value="ECO:0007669"/>
    <property type="project" value="TreeGrafter"/>
</dbReference>
<dbReference type="AlphaFoldDB" id="A0A132NYU5"/>
<dbReference type="OrthoDB" id="438641at2759"/>
<dbReference type="VEuPathDB" id="GiardiaDB:QR46_0762"/>
<dbReference type="Pfam" id="PF00856">
    <property type="entry name" value="SET"/>
    <property type="match status" value="1"/>
</dbReference>
<dbReference type="Gene3D" id="2.170.270.10">
    <property type="entry name" value="SET domain"/>
    <property type="match status" value="1"/>
</dbReference>
<reference evidence="2 3" key="1">
    <citation type="journal article" date="2015" name="Mol. Biochem. Parasitol.">
        <title>Identification of polymorphic genes for use in assemblage B genotyping assays through comparative genomics of multiple assemblage B Giardia duodenalis isolates.</title>
        <authorList>
            <person name="Wielinga C."/>
            <person name="Thompson R.C."/>
            <person name="Monis P."/>
            <person name="Ryan U."/>
        </authorList>
    </citation>
    <scope>NUCLEOTIDE SEQUENCE [LARGE SCALE GENOMIC DNA]</scope>
    <source>
        <strain evidence="2 3">BAH15c1</strain>
    </source>
</reference>
<organism evidence="2 3">
    <name type="scientific">Giardia duodenalis assemblage B</name>
    <dbReference type="NCBI Taxonomy" id="1394984"/>
    <lineage>
        <taxon>Eukaryota</taxon>
        <taxon>Metamonada</taxon>
        <taxon>Diplomonadida</taxon>
        <taxon>Hexamitidae</taxon>
        <taxon>Giardiinae</taxon>
        <taxon>Giardia</taxon>
    </lineage>
</organism>
<dbReference type="CDD" id="cd20071">
    <property type="entry name" value="SET_SMYD"/>
    <property type="match status" value="1"/>
</dbReference>
<comment type="caution">
    <text evidence="2">The sequence shown here is derived from an EMBL/GenBank/DDBJ whole genome shotgun (WGS) entry which is preliminary data.</text>
</comment>
<protein>
    <recommendedName>
        <fullName evidence="1">SET domain-containing protein</fullName>
    </recommendedName>
</protein>
<dbReference type="InterPro" id="IPR046341">
    <property type="entry name" value="SET_dom_sf"/>
</dbReference>